<evidence type="ECO:0000313" key="2">
    <source>
        <dbReference type="Proteomes" id="UP000183508"/>
    </source>
</evidence>
<gene>
    <name evidence="1" type="ORF">SAMN05421543_106172</name>
</gene>
<accession>A0A1I7IEC8</accession>
<dbReference type="RefSeq" id="WP_074951102.1">
    <property type="nucleotide sequence ID" value="NZ_FPBV01000006.1"/>
</dbReference>
<dbReference type="OrthoDB" id="5465402at2"/>
<dbReference type="Proteomes" id="UP000183508">
    <property type="component" value="Unassembled WGS sequence"/>
</dbReference>
<dbReference type="InterPro" id="IPR021283">
    <property type="entry name" value="Phage_Wedge1"/>
</dbReference>
<reference evidence="2" key="1">
    <citation type="submission" date="2016-10" db="EMBL/GenBank/DDBJ databases">
        <authorList>
            <person name="Varghese N."/>
        </authorList>
    </citation>
    <scope>NUCLEOTIDE SEQUENCE [LARGE SCALE GENOMIC DNA]</scope>
    <source>
        <strain evidence="2">DSM 17980</strain>
    </source>
</reference>
<protein>
    <submittedName>
        <fullName evidence="1">Uncharacterized protein</fullName>
    </submittedName>
</protein>
<name>A0A1I7IEC8_9BACL</name>
<keyword evidence="2" id="KW-1185">Reference proteome</keyword>
<sequence length="188" mass="20385">MAISKYLSLITSQHSSQPKFMAWLSAALQKVDDGMTMLSSMPSAFDLDTAVGAQLDVLGQIIGQPRNIGVPLTNSSSILDDEHYRMVLRAKIARNQWDGSIPQIYDIWDNAFPGTQLQLIDDQDMTMQAVITNLTDNMSVELVTAGLIIPKPMGVTLSIVANTVISEPVYSAALVTGWDVTTLTVPSS</sequence>
<dbReference type="EMBL" id="FPBV01000006">
    <property type="protein sequence ID" value="SFU71333.1"/>
    <property type="molecule type" value="Genomic_DNA"/>
</dbReference>
<dbReference type="STRING" id="392015.SAMN05421543_106172"/>
<organism evidence="1 2">
    <name type="scientific">Alicyclobacillus macrosporangiidus</name>
    <dbReference type="NCBI Taxonomy" id="392015"/>
    <lineage>
        <taxon>Bacteria</taxon>
        <taxon>Bacillati</taxon>
        <taxon>Bacillota</taxon>
        <taxon>Bacilli</taxon>
        <taxon>Bacillales</taxon>
        <taxon>Alicyclobacillaceae</taxon>
        <taxon>Alicyclobacillus</taxon>
    </lineage>
</organism>
<dbReference type="Pfam" id="PF11041">
    <property type="entry name" value="Phage_Wedge1"/>
    <property type="match status" value="2"/>
</dbReference>
<evidence type="ECO:0000313" key="1">
    <source>
        <dbReference type="EMBL" id="SFU71333.1"/>
    </source>
</evidence>
<dbReference type="AlphaFoldDB" id="A0A1I7IEC8"/>
<proteinExistence type="predicted"/>